<feature type="domain" description="Fibronectin type-III" evidence="25">
    <location>
        <begin position="1851"/>
        <end position="1940"/>
    </location>
</feature>
<feature type="disulfide bond" evidence="22">
    <location>
        <begin position="849"/>
        <end position="866"/>
    </location>
</feature>
<dbReference type="PROSITE" id="PS51117">
    <property type="entry name" value="LAMININ_NTER"/>
    <property type="match status" value="1"/>
</dbReference>
<dbReference type="CDD" id="cd00063">
    <property type="entry name" value="FN3"/>
    <property type="match status" value="14"/>
</dbReference>
<dbReference type="SMART" id="SM00282">
    <property type="entry name" value="LamG"/>
    <property type="match status" value="2"/>
</dbReference>
<evidence type="ECO:0000256" key="14">
    <source>
        <dbReference type="ARBA" id="ARBA00023273"/>
    </source>
</evidence>
<feature type="domain" description="Fibronectin type-III" evidence="25">
    <location>
        <begin position="2127"/>
        <end position="2229"/>
    </location>
</feature>
<feature type="domain" description="Fibronectin type-III" evidence="25">
    <location>
        <begin position="2233"/>
        <end position="2327"/>
    </location>
</feature>
<dbReference type="FunFam" id="2.60.120.200:FF:000125">
    <property type="entry name" value="Usherin"/>
    <property type="match status" value="1"/>
</dbReference>
<dbReference type="InterPro" id="IPR050713">
    <property type="entry name" value="RTP_Phos/Ushers"/>
</dbReference>
<dbReference type="GO" id="GO:0060171">
    <property type="term" value="C:stereocilium membrane"/>
    <property type="evidence" value="ECO:0007669"/>
    <property type="project" value="UniProtKB-SubCell"/>
</dbReference>
<dbReference type="FunFam" id="2.60.40.10:FF:001390">
    <property type="entry name" value="Usherin"/>
    <property type="match status" value="1"/>
</dbReference>
<dbReference type="CDD" id="cd00055">
    <property type="entry name" value="EGF_Lam"/>
    <property type="match status" value="10"/>
</dbReference>
<feature type="disulfide bond" evidence="22">
    <location>
        <begin position="868"/>
        <end position="877"/>
    </location>
</feature>
<evidence type="ECO:0000256" key="21">
    <source>
        <dbReference type="ARBA" id="ARBA00082367"/>
    </source>
</evidence>
<feature type="domain" description="Laminin EGF-like" evidence="24">
    <location>
        <begin position="847"/>
        <end position="897"/>
    </location>
</feature>
<feature type="domain" description="Fibronectin type-III" evidence="25">
    <location>
        <begin position="2881"/>
        <end position="2971"/>
    </location>
</feature>
<evidence type="ECO:0000256" key="15">
    <source>
        <dbReference type="ARBA" id="ARBA00023292"/>
    </source>
</evidence>
<keyword evidence="16" id="KW-0844">Vision</keyword>
<keyword evidence="12 22" id="KW-1015">Disulfide bond</keyword>
<feature type="domain" description="Laminin EGF-like" evidence="24">
    <location>
        <begin position="745"/>
        <end position="795"/>
    </location>
</feature>
<evidence type="ECO:0000256" key="17">
    <source>
        <dbReference type="ARBA" id="ARBA00060418"/>
    </source>
</evidence>
<keyword evidence="11" id="KW-0472">Membrane</keyword>
<feature type="disulfide bond" evidence="22">
    <location>
        <begin position="562"/>
        <end position="571"/>
    </location>
</feature>
<evidence type="ECO:0000259" key="26">
    <source>
        <dbReference type="PROSITE" id="PS51117"/>
    </source>
</evidence>
<evidence type="ECO:0000313" key="27">
    <source>
        <dbReference type="EMBL" id="KFO25414.1"/>
    </source>
</evidence>
<dbReference type="FunFam" id="2.10.25.10:FF:000094">
    <property type="entry name" value="Laminin subunit alpha-2"/>
    <property type="match status" value="1"/>
</dbReference>
<dbReference type="FunFam" id="2.10.25.10:FF:000224">
    <property type="entry name" value="Usherin"/>
    <property type="match status" value="1"/>
</dbReference>
<feature type="domain" description="Fibronectin type-III" evidence="25">
    <location>
        <begin position="1199"/>
        <end position="1301"/>
    </location>
</feature>
<comment type="caution">
    <text evidence="22">Lacks conserved residue(s) required for the propagation of feature annotation.</text>
</comment>
<feature type="disulfide bond" evidence="22">
    <location>
        <begin position="715"/>
        <end position="724"/>
    </location>
</feature>
<dbReference type="FunFam" id="2.60.40.10:FF:001099">
    <property type="entry name" value="Usherin"/>
    <property type="match status" value="1"/>
</dbReference>
<evidence type="ECO:0000256" key="20">
    <source>
        <dbReference type="ARBA" id="ARBA00080960"/>
    </source>
</evidence>
<feature type="domain" description="Fibronectin type-III" evidence="25">
    <location>
        <begin position="2616"/>
        <end position="2719"/>
    </location>
</feature>
<keyword evidence="9" id="KW-1009">Hearing</keyword>
<sequence>MIGIGPNHIEVRIFSREVDFQSLDAGEIIEGGKAEAESSREKAGKRGCGREAAEQLTCVVQGAGGSKPREEKSDKRLQYSATGYAENEKYERMIIHRAAIKCGISASGREVLEVFSGDLPRLHVQSHCRCPGSHPRVHPLLEQYCVPNGAEDTARSRVLRLNPDAHPLSFVNDNDIGTSWVSHVFTNSAQLDRGVTISVDLENGPYQVFYIVIQFFSPQPTAIRIQRKKEDSLDWEDWQYFARNCSTFGMENNGDLENPDSVNCLQLSKFTPYSRGNVTFSILTPEPKHRPGYSDFYKTPALQEFVKATQIRLHFHGQYHTADASVNPQHRYYAVAEITIGGRCQCHGHASRCDMESRPYRCLCSRESFTEGRHCDRCLLLYNAKPFRAGDPARAFSCKPCQCHSHAESCHYDASLDPFPLEHGRGGGGVCDACQHNTAGRNCELCQDYFFRQVGADPSAVDVCKPCDCDAVGTRNRSLSCDQLSRIPPPDADISAVRMCGSVGGQCHCKRHVSGRQCNGCLTGFYGLHEPDAAGCRPCGCNAWGTVDGDITCHPDSGQCKCKANVIGLKCDRCNFGFKFLRSLNGDGCEPCQCNLQGSVNKVCDPFSGQCDCKDGARGLRCDTCRENYYGLGATGCKACACDAAGSVPGTVCDAETGQCACKPSFGGRQCKDCLEGYFYLPQNDSFRCLPCDCDTSGTVSGSSVCDKATGQCPCKSGVTGRLCSQCEPHRYSVTVGSFRGCWTCDCDSLGTLPGTTCEPVRGQCPCLPNRQGRRCHQCQPGFYVAPGNAPGCLPCSCHATGAAGHVCDGLTGQCLCRDVSLTGRDCDQCGDRYFGFDPQAGRCQPCNCHLSGASNETCHSVTGQCFCKPFVTGTKCEACVPGASHLDVSNPWGCSKTPCQQSPPRGEVQSSSAISLSWSPPDSPNGPWLMYSLFRDGSEIYTSEDQYPYSAQYFIDTALSPYTSHSYHIEATNVQGSTRSAAVIYTTKPGLPQGHLSLNCIVPVGPDSVTLAWSALSSHSGRVERYVVSCAPLDNLTSCAPYEGLETTATIWNLAPFTEYQFSVQACTSRGCIQGSPITVTTGEAPPQRLSPPEVRKVSATELHVEWTPPGEPNGIVIKYELYMKTSRSTGELRVFQSSGWQPAAEDAQRPPQTAAAVTGLEPYTEYAFRVAAWNAVGSVSSAWISERTGEAAPVFMPPPSVSPLSSHSLRVSWEKPPENVTRGKVAEYHISMVSEPSPWQSAPVLLPQLLHTAQPQELSYTVQGLKPYRIYMFTISLCNSVGCVTSASGAGQTLAAAPAQLRPPLVKEIDSSTIHLTWLPPEEVNGPLPLYQLERRASSLPAPVATMMKGTRFPGNGYYKFPSTTHPIGPNCTGIKASFRTRVSEGLILFAATPGNQEGHCALQLKNGRPYFLFDPQGSPVEVTTTTDHGKQYSDDRWHEIIAVRHETFVQITLDGQYTGSSAALKGSTIIRDDAGLFVGGLPLGYTIPRRDPEITQKGFVGCLKDVHFMKNSSPSAVWEPLDWQSAEERVNVYNSWEGCPASLSAGAQFLGAGYLELHSDVFCGGMDFEISLKFRTDQANGLLLFIHNTDSPDFLVAELRRGVLSFRLNTSLTFTQVDLRLGLSYCDGKWNEVLIKKEGALLTAGLNALTERYSAPGARPLVVNSPVYIGGIPQQLRGAYGRLSLEQGFGGCVKDVTFARGAVVKLASVSSVAVRVNLDGCLSPASAANCRGNDSILVFRGCQQSAADSGLQPFTEYLYRVRASHEGGVVCSDWSRGRTMAAAPSSVPAPSRVRSIDGYSVEVTWAEPVGVGGVVEKYVLRAYSGHSPPVPQTPSASAEFVDTTSFTAPQEVQSPVANSFPSSLLLSWSPPRRANGVITGYSLHMDGRLIYSGRGENYMVTDLGPFTSHRFVLSTCTLGGCTNSSGVTLHTAQLPPEHVACPVLTSLDSRAIHAQWKQPQKLNGILERYVLYVSNHTYDFTVWTVIYNSSELLQDHVLRDLTPGNRYRVKLGACTGGGCTVSEASQALTHEDIPEGVATPEAPSYSPGSFNISWTQPEYPNGVITSYGLYLDGILIHSSSELSCYVHGLALGSLHSFRVQACTARGCGLGPLVENRTLEAPPEGTVNVSVRAEGPQEARVKWGMPQHPNGHLTYSVHVTGIFYADQAGNNYTLLSGTKVMHSSEAANLWVPVVGLVPFSNYTVQVNASNSRGSLVSEPVTITTPPGAPDGVLPPRLSSATPTSLQVVWSTPARNNAPGPPQYQLQMRLTRASLGFRELFPNPSASLSYEVSDLQPYTEYEFRLVASNAFGSAHSSWIPLLTAEDAPGPMEPPILQDVQSRTMSVTWNHPSKPNGVITHYNVYQRGRRLLRTSGNVTNCTVVHLQPNTAYTFQVEACSSQGCSLSPESRAAWTLPGPPGGILSQELFSDTATSVVISWQPPSRPSGSVEHFTIERREKGKEGAAILVTLPGNHSRSFIDKTPALSPWTKYEYRVLASTLNGGTTSSAWGEVTTRPSRPLGVQPPDVQVLGPDSAKVTWKAPLVPNGDILSYEIRVPDPHTTVTKVAPSELSQVITQLTPFTNYSITIVACTGGNGHFGGCTESLPTLVTTGPAAPQGVSLLSAIPFYESYVGISWHPPSKPNGPDLRYELLRRKTQQPLASNPPKDLNLWLNIYSGTQWFYEDKGLSRFTTYEYKLLVHNRVGFTPSQEATVTTLAGFPERGTNITVSVLNHTAIDVKWAKPKSLEADNEKQISGQEMEKLGGKEGKDTLGWFLKGQGGDNDELHLQDRPFLISHDHIVLHLLLTAFQDLQGDVEYYTLFWSSSTSNESLRILPGTTSYVIGHLNPNTEYWIFISVFNGVHSINSTVLQATTHDGEPRGMQPPEVVIINRTAARVIWSTPSDPNVVVTEYSVYVNDKLYKTGMDVPGSLILRDLSPFTIYDIQVEVCTKYVCTKSSGTQVTTVEDTPGDIATPSIRDVTSRSLRIDWVSPGKPKGIILGYDLLRKTWRPCSETRKLMEKHSSDLCKVVKCPKPLNICGHTCFSPEAKVCCNGALYEPQPGYHCCEENYIPFLPNSTGACCGGRVQEAQPDHECCYGHYAKVLPGEICCPDEQHGRVSVGRGDACCGRTPCSSSGHQLCCAGTLHDGRGQQCCGG</sequence>
<dbReference type="FunFam" id="2.60.40.10:FF:000819">
    <property type="entry name" value="Usherin"/>
    <property type="match status" value="1"/>
</dbReference>
<feature type="domain" description="Fibronectin type-III" evidence="25">
    <location>
        <begin position="1941"/>
        <end position="2038"/>
    </location>
</feature>
<evidence type="ECO:0000256" key="9">
    <source>
        <dbReference type="ARBA" id="ARBA00022740"/>
    </source>
</evidence>
<dbReference type="FunFam" id="2.60.40.10:FF:001004">
    <property type="entry name" value="Usherin"/>
    <property type="match status" value="1"/>
</dbReference>
<keyword evidence="15 22" id="KW-0424">Laminin EGF-like domain</keyword>
<dbReference type="EMBL" id="KN123358">
    <property type="protein sequence ID" value="KFO25414.1"/>
    <property type="molecule type" value="Genomic_DNA"/>
</dbReference>
<dbReference type="PRINTS" id="PR00011">
    <property type="entry name" value="EGFLAMININ"/>
</dbReference>
<dbReference type="eggNOG" id="KOG1836">
    <property type="taxonomic scope" value="Eukaryota"/>
</dbReference>
<dbReference type="FunFam" id="2.60.40.10:FF:001416">
    <property type="entry name" value="Usherin"/>
    <property type="match status" value="1"/>
</dbReference>
<dbReference type="SMART" id="SM00180">
    <property type="entry name" value="EGF_Lam"/>
    <property type="match status" value="10"/>
</dbReference>
<feature type="disulfide bond" evidence="22">
    <location>
        <begin position="779"/>
        <end position="793"/>
    </location>
</feature>
<dbReference type="GO" id="GO:0005604">
    <property type="term" value="C:basement membrane"/>
    <property type="evidence" value="ECO:0007669"/>
    <property type="project" value="UniProtKB-ARBA"/>
</dbReference>
<dbReference type="InterPro" id="IPR008211">
    <property type="entry name" value="Laminin_N"/>
</dbReference>
<keyword evidence="8" id="KW-0677">Repeat</keyword>
<feature type="domain" description="Laminin N-terminal" evidence="26">
    <location>
        <begin position="98"/>
        <end position="343"/>
    </location>
</feature>
<feature type="domain" description="Laminin EGF-like" evidence="24">
    <location>
        <begin position="640"/>
        <end position="691"/>
    </location>
</feature>
<dbReference type="FunFam" id="2.10.25.10:FF:000090">
    <property type="entry name" value="laminin subunit alpha"/>
    <property type="match status" value="4"/>
</dbReference>
<dbReference type="Proteomes" id="UP000028990">
    <property type="component" value="Unassembled WGS sequence"/>
</dbReference>
<feature type="disulfide bond" evidence="22">
    <location>
        <begin position="662"/>
        <end position="671"/>
    </location>
</feature>
<dbReference type="GO" id="GO:0001917">
    <property type="term" value="C:photoreceptor inner segment"/>
    <property type="evidence" value="ECO:0007669"/>
    <property type="project" value="UniProtKB-SubCell"/>
</dbReference>
<dbReference type="Gene3D" id="2.60.120.200">
    <property type="match status" value="2"/>
</dbReference>
<keyword evidence="7" id="KW-0732">Signal</keyword>
<dbReference type="FunFam" id="2.60.40.10:FF:002683">
    <property type="entry name" value="Predicted protein"/>
    <property type="match status" value="1"/>
</dbReference>
<feature type="domain" description="Laminin G" evidence="23">
    <location>
        <begin position="1547"/>
        <end position="1724"/>
    </location>
</feature>
<feature type="domain" description="Laminin G" evidence="23">
    <location>
        <begin position="1350"/>
        <end position="1542"/>
    </location>
</feature>
<feature type="disulfide bond" evidence="22">
    <location>
        <begin position="847"/>
        <end position="859"/>
    </location>
</feature>
<dbReference type="PROSITE" id="PS01248">
    <property type="entry name" value="EGF_LAM_1"/>
    <property type="match status" value="2"/>
</dbReference>
<dbReference type="InterPro" id="IPR013783">
    <property type="entry name" value="Ig-like_fold"/>
</dbReference>
<evidence type="ECO:0000256" key="3">
    <source>
        <dbReference type="ARBA" id="ARBA00022475"/>
    </source>
</evidence>
<dbReference type="Pfam" id="PF00055">
    <property type="entry name" value="Laminin_N"/>
    <property type="match status" value="1"/>
</dbReference>
<comment type="subcellular location">
    <subcellularLocation>
        <location evidence="17">Cell projection</location>
        <location evidence="17">Stereocilium membrane</location>
        <topology evidence="17">Single-pass type I membrane protein</topology>
    </subcellularLocation>
    <subcellularLocation>
        <location evidence="1">Photoreceptor inner segment</location>
    </subcellularLocation>
    <subcellularLocation>
        <location evidence="2">Secreted</location>
    </subcellularLocation>
</comment>
<keyword evidence="10" id="KW-1133">Transmembrane helix</keyword>
<evidence type="ECO:0000259" key="25">
    <source>
        <dbReference type="PROSITE" id="PS50853"/>
    </source>
</evidence>
<dbReference type="FunFam" id="2.60.40.10:FF:001085">
    <property type="entry name" value="Usherin"/>
    <property type="match status" value="1"/>
</dbReference>
<accession>A0A091CZZ9</accession>
<dbReference type="SMART" id="SM00136">
    <property type="entry name" value="LamNT"/>
    <property type="match status" value="1"/>
</dbReference>
<dbReference type="FunFam" id="2.60.120.260:FF:000069">
    <property type="entry name" value="Usherin"/>
    <property type="match status" value="1"/>
</dbReference>
<dbReference type="CDD" id="cd00110">
    <property type="entry name" value="LamG"/>
    <property type="match status" value="2"/>
</dbReference>
<feature type="domain" description="Laminin EGF-like" evidence="24">
    <location>
        <begin position="796"/>
        <end position="846"/>
    </location>
</feature>
<dbReference type="PROSITE" id="PS50027">
    <property type="entry name" value="EGF_LAM_2"/>
    <property type="match status" value="8"/>
</dbReference>
<reference evidence="27 28" key="1">
    <citation type="submission" date="2013-11" db="EMBL/GenBank/DDBJ databases">
        <title>The Damaraland mole rat (Fukomys damarensis) genome and evolution of African mole rats.</title>
        <authorList>
            <person name="Gladyshev V.N."/>
            <person name="Fang X."/>
        </authorList>
    </citation>
    <scope>NUCLEOTIDE SEQUENCE [LARGE SCALE GENOMIC DNA]</scope>
    <source>
        <tissue evidence="27">Liver</tissue>
    </source>
</reference>
<feature type="domain" description="Fibronectin type-III" evidence="25">
    <location>
        <begin position="2039"/>
        <end position="2126"/>
    </location>
</feature>
<evidence type="ECO:0000256" key="1">
    <source>
        <dbReference type="ARBA" id="ARBA00004437"/>
    </source>
</evidence>
<feature type="disulfide bond" evidence="22">
    <location>
        <begin position="592"/>
        <end position="604"/>
    </location>
</feature>
<dbReference type="GO" id="GO:0007601">
    <property type="term" value="P:visual perception"/>
    <property type="evidence" value="ECO:0007669"/>
    <property type="project" value="UniProtKB-KW"/>
</dbReference>
<feature type="domain" description="Laminin EGF-like" evidence="24">
    <location>
        <begin position="692"/>
        <end position="744"/>
    </location>
</feature>
<keyword evidence="14" id="KW-0966">Cell projection</keyword>
<dbReference type="Gene3D" id="2.10.25.10">
    <property type="entry name" value="Laminin"/>
    <property type="match status" value="9"/>
</dbReference>
<dbReference type="PROSITE" id="PS50853">
    <property type="entry name" value="FN3"/>
    <property type="match status" value="15"/>
</dbReference>
<dbReference type="eggNOG" id="KOG4228">
    <property type="taxonomic scope" value="Eukaryota"/>
</dbReference>
<dbReference type="Pfam" id="PF00041">
    <property type="entry name" value="fn3"/>
    <property type="match status" value="7"/>
</dbReference>
<evidence type="ECO:0000256" key="22">
    <source>
        <dbReference type="PROSITE-ProRule" id="PRU00460"/>
    </source>
</evidence>
<dbReference type="eggNOG" id="KOG3510">
    <property type="taxonomic scope" value="Eukaryota"/>
</dbReference>
<evidence type="ECO:0000256" key="6">
    <source>
        <dbReference type="ARBA" id="ARBA00022692"/>
    </source>
</evidence>
<feature type="domain" description="Laminin EGF-like" evidence="24">
    <location>
        <begin position="467"/>
        <end position="538"/>
    </location>
</feature>
<evidence type="ECO:0000313" key="28">
    <source>
        <dbReference type="Proteomes" id="UP000028990"/>
    </source>
</evidence>
<keyword evidence="28" id="KW-1185">Reference proteome</keyword>
<dbReference type="FunFam" id="2.10.25.10:FF:000330">
    <property type="entry name" value="usherin"/>
    <property type="match status" value="1"/>
</dbReference>
<keyword evidence="6" id="KW-0812">Transmembrane</keyword>
<dbReference type="InterPro" id="IPR001791">
    <property type="entry name" value="Laminin_G"/>
</dbReference>
<evidence type="ECO:0000256" key="2">
    <source>
        <dbReference type="ARBA" id="ARBA00004613"/>
    </source>
</evidence>
<name>A0A091CZZ9_FUKDA</name>
<dbReference type="GO" id="GO:0045494">
    <property type="term" value="P:photoreceptor cell maintenance"/>
    <property type="evidence" value="ECO:0007669"/>
    <property type="project" value="UniProtKB-ARBA"/>
</dbReference>
<dbReference type="Pfam" id="PF00053">
    <property type="entry name" value="EGF_laminin"/>
    <property type="match status" value="10"/>
</dbReference>
<feature type="domain" description="Laminin EGF-like" evidence="24">
    <location>
        <begin position="592"/>
        <end position="639"/>
    </location>
</feature>
<dbReference type="SUPFAM" id="SSF49899">
    <property type="entry name" value="Concanavalin A-like lectins/glucanases"/>
    <property type="match status" value="2"/>
</dbReference>
<dbReference type="GO" id="GO:0005518">
    <property type="term" value="F:collagen binding"/>
    <property type="evidence" value="ECO:0007669"/>
    <property type="project" value="UniProtKB-ARBA"/>
</dbReference>
<evidence type="ECO:0000256" key="10">
    <source>
        <dbReference type="ARBA" id="ARBA00022989"/>
    </source>
</evidence>
<evidence type="ECO:0000256" key="5">
    <source>
        <dbReference type="ARBA" id="ARBA00022606"/>
    </source>
</evidence>
<feature type="domain" description="Laminin EGF-like" evidence="24">
    <location>
        <begin position="539"/>
        <end position="591"/>
    </location>
</feature>
<dbReference type="Pfam" id="PF02210">
    <property type="entry name" value="Laminin_G_2"/>
    <property type="match status" value="2"/>
</dbReference>
<evidence type="ECO:0000256" key="11">
    <source>
        <dbReference type="ARBA" id="ARBA00023136"/>
    </source>
</evidence>
<dbReference type="GO" id="GO:0007605">
    <property type="term" value="P:sensory perception of sound"/>
    <property type="evidence" value="ECO:0007669"/>
    <property type="project" value="UniProtKB-KW"/>
</dbReference>
<dbReference type="Gene3D" id="2.60.120.260">
    <property type="entry name" value="Galactose-binding domain-like"/>
    <property type="match status" value="1"/>
</dbReference>
<dbReference type="SUPFAM" id="SSF57196">
    <property type="entry name" value="EGF/Laminin"/>
    <property type="match status" value="7"/>
</dbReference>
<evidence type="ECO:0000256" key="13">
    <source>
        <dbReference type="ARBA" id="ARBA00023180"/>
    </source>
</evidence>
<dbReference type="PANTHER" id="PTHR46957:SF7">
    <property type="entry name" value="USHERIN"/>
    <property type="match status" value="1"/>
</dbReference>
<feature type="disulfide bond" evidence="22">
    <location>
        <begin position="830"/>
        <end position="844"/>
    </location>
</feature>
<dbReference type="InterPro" id="IPR003961">
    <property type="entry name" value="FN3_dom"/>
</dbReference>
<feature type="domain" description="Fibronectin type-III" evidence="25">
    <location>
        <begin position="2522"/>
        <end position="2615"/>
    </location>
</feature>
<feature type="disulfide bond" evidence="22">
    <location>
        <begin position="798"/>
        <end position="815"/>
    </location>
</feature>
<proteinExistence type="predicted"/>
<dbReference type="InterPro" id="IPR002049">
    <property type="entry name" value="LE_dom"/>
</dbReference>
<dbReference type="PROSITE" id="PS50025">
    <property type="entry name" value="LAM_G_DOMAIN"/>
    <property type="match status" value="2"/>
</dbReference>
<dbReference type="STRING" id="885580.ENSFDAP00000007585"/>
<organism evidence="27 28">
    <name type="scientific">Fukomys damarensis</name>
    <name type="common">Damaraland mole rat</name>
    <name type="synonym">Cryptomys damarensis</name>
    <dbReference type="NCBI Taxonomy" id="885580"/>
    <lineage>
        <taxon>Eukaryota</taxon>
        <taxon>Metazoa</taxon>
        <taxon>Chordata</taxon>
        <taxon>Craniata</taxon>
        <taxon>Vertebrata</taxon>
        <taxon>Euteleostomi</taxon>
        <taxon>Mammalia</taxon>
        <taxon>Eutheria</taxon>
        <taxon>Euarchontoglires</taxon>
        <taxon>Glires</taxon>
        <taxon>Rodentia</taxon>
        <taxon>Hystricomorpha</taxon>
        <taxon>Bathyergidae</taxon>
        <taxon>Fukomys</taxon>
    </lineage>
</organism>
<dbReference type="FunFam" id="2.60.40.10:FF:001023">
    <property type="entry name" value="usherin"/>
    <property type="match status" value="1"/>
</dbReference>
<feature type="domain" description="Fibronectin type-III" evidence="25">
    <location>
        <begin position="2784"/>
        <end position="2877"/>
    </location>
</feature>
<evidence type="ECO:0000256" key="8">
    <source>
        <dbReference type="ARBA" id="ARBA00022737"/>
    </source>
</evidence>
<feature type="disulfide bond" evidence="22">
    <location>
        <begin position="767"/>
        <end position="776"/>
    </location>
</feature>
<keyword evidence="4" id="KW-0964">Secreted</keyword>
<keyword evidence="3" id="KW-1003">Cell membrane</keyword>
<feature type="disulfide bond" evidence="22">
    <location>
        <begin position="509"/>
        <end position="518"/>
    </location>
</feature>
<keyword evidence="5" id="KW-0716">Sensory transduction</keyword>
<dbReference type="FunFam" id="2.60.40.10:FF:001037">
    <property type="entry name" value="Usherin"/>
    <property type="match status" value="1"/>
</dbReference>
<dbReference type="FunFam" id="2.10.25.10:FF:000275">
    <property type="entry name" value="usherin"/>
    <property type="match status" value="1"/>
</dbReference>
<feature type="domain" description="Fibronectin type-III" evidence="25">
    <location>
        <begin position="993"/>
        <end position="1086"/>
    </location>
</feature>
<dbReference type="GO" id="GO:0005576">
    <property type="term" value="C:extracellular region"/>
    <property type="evidence" value="ECO:0007669"/>
    <property type="project" value="UniProtKB-SubCell"/>
</dbReference>
<evidence type="ECO:0000256" key="16">
    <source>
        <dbReference type="ARBA" id="ARBA00023305"/>
    </source>
</evidence>
<evidence type="ECO:0000259" key="24">
    <source>
        <dbReference type="PROSITE" id="PS50027"/>
    </source>
</evidence>
<dbReference type="PANTHER" id="PTHR46957">
    <property type="entry name" value="CYTOKINE RECEPTOR"/>
    <property type="match status" value="1"/>
</dbReference>
<dbReference type="FunFam" id="2.10.25.10:FF:000313">
    <property type="entry name" value="Usherin"/>
    <property type="match status" value="1"/>
</dbReference>
<evidence type="ECO:0000259" key="23">
    <source>
        <dbReference type="PROSITE" id="PS50025"/>
    </source>
</evidence>
<gene>
    <name evidence="27" type="ORF">H920_13175</name>
</gene>
<evidence type="ECO:0000256" key="4">
    <source>
        <dbReference type="ARBA" id="ARBA00022525"/>
    </source>
</evidence>
<feature type="disulfide bond" evidence="22">
    <location>
        <begin position="613"/>
        <end position="622"/>
    </location>
</feature>
<feature type="disulfide bond" evidence="22">
    <location>
        <begin position="594"/>
        <end position="611"/>
    </location>
</feature>
<dbReference type="GO" id="GO:0048731">
    <property type="term" value="P:system development"/>
    <property type="evidence" value="ECO:0007669"/>
    <property type="project" value="UniProtKB-ARBA"/>
</dbReference>
<evidence type="ECO:0000256" key="18">
    <source>
        <dbReference type="ARBA" id="ARBA00065195"/>
    </source>
</evidence>
<keyword evidence="13" id="KW-0325">Glycoprotein</keyword>
<dbReference type="SUPFAM" id="SSF49265">
    <property type="entry name" value="Fibronectin type III"/>
    <property type="match status" value="12"/>
</dbReference>
<evidence type="ECO:0000256" key="19">
    <source>
        <dbReference type="ARBA" id="ARBA00072076"/>
    </source>
</evidence>
<feature type="disulfide bond" evidence="22">
    <location>
        <begin position="796"/>
        <end position="808"/>
    </location>
</feature>
<feature type="domain" description="Fibronectin type-III" evidence="25">
    <location>
        <begin position="2331"/>
        <end position="2420"/>
    </location>
</feature>
<dbReference type="FunFam" id="2.60.120.200:FF:000126">
    <property type="entry name" value="usherin"/>
    <property type="match status" value="1"/>
</dbReference>
<evidence type="ECO:0000256" key="12">
    <source>
        <dbReference type="ARBA" id="ARBA00023157"/>
    </source>
</evidence>
<dbReference type="GO" id="GO:0032391">
    <property type="term" value="C:photoreceptor connecting cilium"/>
    <property type="evidence" value="ECO:0007669"/>
    <property type="project" value="UniProtKB-ARBA"/>
</dbReference>
<dbReference type="SMART" id="SM00060">
    <property type="entry name" value="FN3"/>
    <property type="match status" value="16"/>
</dbReference>
<dbReference type="FunFam" id="2.60.40.10:FF:001882">
    <property type="entry name" value="Usherin"/>
    <property type="match status" value="1"/>
</dbReference>
<comment type="subunit">
    <text evidence="18">Interacts with collagen IV and fibronectin via its laminin EGF-like domains. Interaction with collagen may be required for stable integration into the basement membrane. Interacts with NINL. Interacts with USH1C. Component of USH2 complex, composed of ADGRV1, PDZD7, USH2A and WHRN. Interacts with ADGRV1/MASS1 (via N-terminal PDZ domain). Interacts (via the cytoplasmic region) with WHRN. Interacts (via the cytoplasmic region) with PDZD7. Interacts (via the cytoplasmic region) with VEZT and MYO7A (via MyTH4-FERM domains); the interaction associates VEZT with the USH2 complex at the stereocilia base.</text>
</comment>
<dbReference type="Gene3D" id="2.60.40.10">
    <property type="entry name" value="Immunoglobulins"/>
    <property type="match status" value="15"/>
</dbReference>
<protein>
    <recommendedName>
        <fullName evidence="19">Usherin</fullName>
    </recommendedName>
    <alternativeName>
        <fullName evidence="20">Usher syndrome type IIa protein homolog</fullName>
    </alternativeName>
    <alternativeName>
        <fullName evidence="21">Usher syndrome type-2A protein homolog</fullName>
    </alternativeName>
</protein>
<feature type="domain" description="Fibronectin type-III" evidence="25">
    <location>
        <begin position="1087"/>
        <end position="1193"/>
    </location>
</feature>
<evidence type="ECO:0000256" key="7">
    <source>
        <dbReference type="ARBA" id="ARBA00022729"/>
    </source>
</evidence>
<dbReference type="GO" id="GO:0048513">
    <property type="term" value="P:animal organ development"/>
    <property type="evidence" value="ECO:0007669"/>
    <property type="project" value="UniProtKB-ARBA"/>
</dbReference>
<feature type="domain" description="Fibronectin type-III" evidence="25">
    <location>
        <begin position="2422"/>
        <end position="2518"/>
    </location>
</feature>
<dbReference type="InterPro" id="IPR013320">
    <property type="entry name" value="ConA-like_dom_sf"/>
</dbReference>
<feature type="domain" description="Fibronectin type-III" evidence="25">
    <location>
        <begin position="901"/>
        <end position="991"/>
    </location>
</feature>
<dbReference type="InterPro" id="IPR036116">
    <property type="entry name" value="FN3_sf"/>
</dbReference>